<evidence type="ECO:0000313" key="4">
    <source>
        <dbReference type="RefSeq" id="XP_025408215.1"/>
    </source>
</evidence>
<evidence type="ECO:0000256" key="1">
    <source>
        <dbReference type="SAM" id="MobiDB-lite"/>
    </source>
</evidence>
<proteinExistence type="predicted"/>
<keyword evidence="3" id="KW-1185">Reference proteome</keyword>
<dbReference type="OrthoDB" id="6344725at2759"/>
<evidence type="ECO:0000313" key="3">
    <source>
        <dbReference type="Proteomes" id="UP000694846"/>
    </source>
</evidence>
<dbReference type="SUPFAM" id="SSF100910">
    <property type="entry name" value="Chemosensory protein Csp2"/>
    <property type="match status" value="1"/>
</dbReference>
<organism evidence="2">
    <name type="scientific">Sipha flava</name>
    <name type="common">yellow sugarcane aphid</name>
    <dbReference type="NCBI Taxonomy" id="143950"/>
    <lineage>
        <taxon>Eukaryota</taxon>
        <taxon>Metazoa</taxon>
        <taxon>Ecdysozoa</taxon>
        <taxon>Arthropoda</taxon>
        <taxon>Hexapoda</taxon>
        <taxon>Insecta</taxon>
        <taxon>Pterygota</taxon>
        <taxon>Neoptera</taxon>
        <taxon>Paraneoptera</taxon>
        <taxon>Hemiptera</taxon>
        <taxon>Sternorrhyncha</taxon>
        <taxon>Aphidomorpha</taxon>
        <taxon>Aphidoidea</taxon>
        <taxon>Aphididae</taxon>
        <taxon>Sipha</taxon>
    </lineage>
</organism>
<dbReference type="RefSeq" id="XP_025408216.1">
    <property type="nucleotide sequence ID" value="XM_025552431.1"/>
</dbReference>
<dbReference type="Proteomes" id="UP000694846">
    <property type="component" value="Unplaced"/>
</dbReference>
<evidence type="ECO:0000313" key="5">
    <source>
        <dbReference type="RefSeq" id="XP_025408216.1"/>
    </source>
</evidence>
<dbReference type="AlphaFoldDB" id="A0A2S2QMA3"/>
<evidence type="ECO:0000313" key="2">
    <source>
        <dbReference type="EMBL" id="MBY78803.1"/>
    </source>
</evidence>
<sequence length="169" mass="19487">MNLFTIFCYVTVMCDTPAVLPTVNAQRLSNANQNKSVTNDGRKSIRETSTYPTRYDYIDVDAVMSNERIIKVLFNCVMNRGPCTREGLELKRIVPDAIQTECAKCSEQQRKQAGKVLAHLLQYKPEYWKMLVQKFDPNNVHLKKYMTEDDENDKASLQKQINGTAMRKK</sequence>
<feature type="region of interest" description="Disordered" evidence="1">
    <location>
        <begin position="149"/>
        <end position="169"/>
    </location>
</feature>
<dbReference type="RefSeq" id="XP_025408215.1">
    <property type="nucleotide sequence ID" value="XM_025552430.1"/>
</dbReference>
<dbReference type="EMBL" id="GGMS01009600">
    <property type="protein sequence ID" value="MBY78803.1"/>
    <property type="molecule type" value="Transcribed_RNA"/>
</dbReference>
<reference evidence="2" key="1">
    <citation type="submission" date="2018-04" db="EMBL/GenBank/DDBJ databases">
        <title>Transcriptome assembly of Sipha flava.</title>
        <authorList>
            <person name="Scully E.D."/>
            <person name="Geib S.M."/>
            <person name="Palmer N.A."/>
            <person name="Koch K."/>
            <person name="Bradshaw J."/>
            <person name="Heng-Moss T."/>
            <person name="Sarath G."/>
        </authorList>
    </citation>
    <scope>NUCLEOTIDE SEQUENCE</scope>
</reference>
<accession>A0A2S2QMA3</accession>
<dbReference type="PANTHER" id="PTHR11257">
    <property type="entry name" value="CHEMOSENSORY PROTEIN-RELATED"/>
    <property type="match status" value="1"/>
</dbReference>
<gene>
    <name evidence="2" type="primary">PebIII_7</name>
    <name evidence="4 5" type="synonym">LOC112682003</name>
    <name evidence="2" type="ORF">g.33663</name>
</gene>
<dbReference type="Pfam" id="PF03392">
    <property type="entry name" value="OS-D"/>
    <property type="match status" value="1"/>
</dbReference>
<dbReference type="PANTHER" id="PTHR11257:SF12">
    <property type="entry name" value="EJACULATORY BULB-SPECIFIC PROTEIN 3-RELATED"/>
    <property type="match status" value="1"/>
</dbReference>
<name>A0A2S2QMA3_9HEMI</name>
<dbReference type="InterPro" id="IPR005055">
    <property type="entry name" value="A10/PebIII"/>
</dbReference>
<protein>
    <submittedName>
        <fullName evidence="2 4 5">Ejaculatory bulb-specific protein 3</fullName>
    </submittedName>
</protein>
<dbReference type="Gene3D" id="1.10.2080.10">
    <property type="entry name" value="Insect odorant-binding protein A10/Ejaculatory bulb-specific protein 3"/>
    <property type="match status" value="1"/>
</dbReference>
<reference evidence="4 5" key="2">
    <citation type="submission" date="2025-04" db="UniProtKB">
        <authorList>
            <consortium name="RefSeq"/>
        </authorList>
    </citation>
    <scope>IDENTIFICATION</scope>
    <source>
        <tissue evidence="4 5">Whole body</tissue>
    </source>
</reference>
<dbReference type="InterPro" id="IPR036682">
    <property type="entry name" value="OS_D_A10/PebIII_sf"/>
</dbReference>